<dbReference type="PROSITE" id="PS50271">
    <property type="entry name" value="ZF_UBP"/>
    <property type="match status" value="1"/>
</dbReference>
<proteinExistence type="inferred from homology"/>
<feature type="region of interest" description="Disordered" evidence="13">
    <location>
        <begin position="323"/>
        <end position="382"/>
    </location>
</feature>
<dbReference type="Pfam" id="PF07534">
    <property type="entry name" value="TLD"/>
    <property type="match status" value="1"/>
</dbReference>
<dbReference type="InterPro" id="IPR047243">
    <property type="entry name" value="RING-H2_BRAP2"/>
</dbReference>
<feature type="compositionally biased region" description="Basic and acidic residues" evidence="13">
    <location>
        <begin position="328"/>
        <end position="352"/>
    </location>
</feature>
<reference evidence="17" key="2">
    <citation type="submission" date="2021-08" db="EMBL/GenBank/DDBJ databases">
        <authorList>
            <person name="Eriksson T."/>
        </authorList>
    </citation>
    <scope>NUCLEOTIDE SEQUENCE</scope>
    <source>
        <strain evidence="17">Stoneville</strain>
        <tissue evidence="17">Whole head</tissue>
    </source>
</reference>
<accession>A0A8J6HF89</accession>
<dbReference type="GO" id="GO:0006396">
    <property type="term" value="P:RNA processing"/>
    <property type="evidence" value="ECO:0007669"/>
    <property type="project" value="InterPro"/>
</dbReference>
<dbReference type="GO" id="GO:0004525">
    <property type="term" value="F:ribonuclease III activity"/>
    <property type="evidence" value="ECO:0007669"/>
    <property type="project" value="InterPro"/>
</dbReference>
<feature type="region of interest" description="Disordered" evidence="13">
    <location>
        <begin position="837"/>
        <end position="889"/>
    </location>
</feature>
<evidence type="ECO:0000256" key="10">
    <source>
        <dbReference type="ARBA" id="ARBA00035187"/>
    </source>
</evidence>
<dbReference type="GO" id="GO:0008270">
    <property type="term" value="F:zinc ion binding"/>
    <property type="evidence" value="ECO:0007669"/>
    <property type="project" value="UniProtKB-KW"/>
</dbReference>
<feature type="compositionally biased region" description="Polar residues" evidence="13">
    <location>
        <begin position="357"/>
        <end position="367"/>
    </location>
</feature>
<dbReference type="EMBL" id="JABDTM020025621">
    <property type="protein sequence ID" value="KAH0813056.1"/>
    <property type="molecule type" value="Genomic_DNA"/>
</dbReference>
<gene>
    <name evidence="17" type="ORF">GEV33_009741</name>
</gene>
<dbReference type="Gene3D" id="1.10.1520.10">
    <property type="entry name" value="Ribonuclease III domain"/>
    <property type="match status" value="1"/>
</dbReference>
<dbReference type="SMART" id="SM00584">
    <property type="entry name" value="TLDc"/>
    <property type="match status" value="1"/>
</dbReference>
<evidence type="ECO:0000256" key="3">
    <source>
        <dbReference type="ARBA" id="ARBA00022771"/>
    </source>
</evidence>
<keyword evidence="6" id="KW-0689">Ribosomal protein</keyword>
<evidence type="ECO:0000256" key="11">
    <source>
        <dbReference type="PROSITE-ProRule" id="PRU00502"/>
    </source>
</evidence>
<feature type="compositionally biased region" description="Polar residues" evidence="13">
    <location>
        <begin position="858"/>
        <end position="876"/>
    </location>
</feature>
<dbReference type="Pfam" id="PF11904">
    <property type="entry name" value="ANKRD13_C"/>
    <property type="match status" value="1"/>
</dbReference>
<dbReference type="InterPro" id="IPR011422">
    <property type="entry name" value="BRAP2/ETP1_RRM"/>
</dbReference>
<evidence type="ECO:0000256" key="4">
    <source>
        <dbReference type="ARBA" id="ARBA00022833"/>
    </source>
</evidence>
<dbReference type="Gene3D" id="3.30.160.20">
    <property type="match status" value="1"/>
</dbReference>
<evidence type="ECO:0000256" key="5">
    <source>
        <dbReference type="ARBA" id="ARBA00022946"/>
    </source>
</evidence>
<evidence type="ECO:0000256" key="7">
    <source>
        <dbReference type="ARBA" id="ARBA00023128"/>
    </source>
</evidence>
<dbReference type="SUPFAM" id="SSF69065">
    <property type="entry name" value="RNase III domain-like"/>
    <property type="match status" value="1"/>
</dbReference>
<dbReference type="Proteomes" id="UP000719412">
    <property type="component" value="Unassembled WGS sequence"/>
</dbReference>
<dbReference type="SMART" id="SM00184">
    <property type="entry name" value="RING"/>
    <property type="match status" value="1"/>
</dbReference>
<dbReference type="InterPro" id="IPR055285">
    <property type="entry name" value="ANKRD13_C"/>
</dbReference>
<comment type="similarity">
    <text evidence="9">Belongs to the ribonuclease III family. Mitochondrion-specific ribosomal protein mL44 subfamily.</text>
</comment>
<dbReference type="CDD" id="cd00593">
    <property type="entry name" value="RIBOc"/>
    <property type="match status" value="1"/>
</dbReference>
<dbReference type="InterPro" id="IPR036389">
    <property type="entry name" value="RNase_III_sf"/>
</dbReference>
<evidence type="ECO:0000256" key="12">
    <source>
        <dbReference type="SAM" id="Coils"/>
    </source>
</evidence>
<dbReference type="GO" id="GO:0016567">
    <property type="term" value="P:protein ubiquitination"/>
    <property type="evidence" value="ECO:0007669"/>
    <property type="project" value="TreeGrafter"/>
</dbReference>
<evidence type="ECO:0000256" key="6">
    <source>
        <dbReference type="ARBA" id="ARBA00022980"/>
    </source>
</evidence>
<evidence type="ECO:0000259" key="15">
    <source>
        <dbReference type="PROSITE" id="PS50271"/>
    </source>
</evidence>
<feature type="domain" description="UBP-type" evidence="15">
    <location>
        <begin position="582"/>
        <end position="681"/>
    </location>
</feature>
<evidence type="ECO:0000313" key="17">
    <source>
        <dbReference type="EMBL" id="KAH0813056.1"/>
    </source>
</evidence>
<dbReference type="GO" id="GO:0005739">
    <property type="term" value="C:mitochondrion"/>
    <property type="evidence" value="ECO:0007669"/>
    <property type="project" value="UniProtKB-SubCell"/>
</dbReference>
<dbReference type="Pfam" id="PF22892">
    <property type="entry name" value="DSRM_MRPL44"/>
    <property type="match status" value="1"/>
</dbReference>
<name>A0A8J6HF89_TENMO</name>
<evidence type="ECO:0000256" key="1">
    <source>
        <dbReference type="ARBA" id="ARBA00004173"/>
    </source>
</evidence>
<evidence type="ECO:0000256" key="2">
    <source>
        <dbReference type="ARBA" id="ARBA00022723"/>
    </source>
</evidence>
<keyword evidence="4" id="KW-0862">Zinc</keyword>
<dbReference type="InterPro" id="IPR000999">
    <property type="entry name" value="RNase_III_dom"/>
</dbReference>
<comment type="subcellular location">
    <subcellularLocation>
        <location evidence="1">Mitochondrion</location>
    </subcellularLocation>
</comment>
<dbReference type="Pfam" id="PF13639">
    <property type="entry name" value="zf-RING_2"/>
    <property type="match status" value="1"/>
</dbReference>
<evidence type="ECO:0000259" key="16">
    <source>
        <dbReference type="PROSITE" id="PS51886"/>
    </source>
</evidence>
<dbReference type="InterPro" id="IPR001841">
    <property type="entry name" value="Znf_RING"/>
</dbReference>
<dbReference type="GO" id="GO:0007265">
    <property type="term" value="P:Ras protein signal transduction"/>
    <property type="evidence" value="ECO:0007669"/>
    <property type="project" value="TreeGrafter"/>
</dbReference>
<evidence type="ECO:0000256" key="9">
    <source>
        <dbReference type="ARBA" id="ARBA00024034"/>
    </source>
</evidence>
<feature type="domain" description="RING-type" evidence="14">
    <location>
        <begin position="548"/>
        <end position="588"/>
    </location>
</feature>
<dbReference type="SMART" id="SM00535">
    <property type="entry name" value="RIBOc"/>
    <property type="match status" value="1"/>
</dbReference>
<protein>
    <recommendedName>
        <fullName evidence="10">Large ribosomal subunit protein mL44</fullName>
    </recommendedName>
</protein>
<dbReference type="InterPro" id="IPR013083">
    <property type="entry name" value="Znf_RING/FYVE/PHD"/>
</dbReference>
<keyword evidence="18" id="KW-1185">Reference proteome</keyword>
<evidence type="ECO:0000256" key="8">
    <source>
        <dbReference type="ARBA" id="ARBA00023274"/>
    </source>
</evidence>
<keyword evidence="7" id="KW-0496">Mitochondrion</keyword>
<dbReference type="GO" id="GO:0003725">
    <property type="term" value="F:double-stranded RNA binding"/>
    <property type="evidence" value="ECO:0007669"/>
    <property type="project" value="InterPro"/>
</dbReference>
<dbReference type="InterPro" id="IPR006571">
    <property type="entry name" value="TLDc_dom"/>
</dbReference>
<dbReference type="PANTHER" id="PTHR24007">
    <property type="entry name" value="BRCA1-ASSOCIATED PROTEIN"/>
    <property type="match status" value="1"/>
</dbReference>
<keyword evidence="8" id="KW-0687">Ribonucleoprotein</keyword>
<feature type="domain" description="TLDc" evidence="16">
    <location>
        <begin position="1136"/>
        <end position="1290"/>
    </location>
</feature>
<keyword evidence="2" id="KW-0479">Metal-binding</keyword>
<sequence>MEERRPNLVEALNRINDFYMELKWDFQSWVPLVSRILPSDICKIYKSGANIRLDTTLVDFSDMRWERGDISFIFNGKAEPNESLTVLDNIMKVYQRVRYEESEMEIEDEVDLLMSTDILAAQVSTKSISFARAQSGWIFREDKKELVAGQYESELYTVNGLMLESRKRREHLSSDDLQKNKALLESFTKGGNLQSFDQNGVPVRRTSLIPPPEKNVTWQQYINSDMNDYPRLGRDLVYKETTKAFKATIAMSSDFPLSVEMLLNVLEVIGPFKHFSKLRDFITFKLPNGFPVKVEIPILPTVTAKITFQQFEFRNNIPKEMFETPTNYKEDPTRWRHSRGFDGEQQWSHDVRGNSGAEASSDATQKSKNQRRSRDISVETFPSRLETPREDWGLLPICSRETTPFTDKESEETKTEIGFFSGNPFVEITKGILHLYKEDVLSDRKEAVTLCLLGVPTSMTCHDLLAFTAPCHADIAHIRVLRDSLPNQYMALLTFRTHDSAMEFYVTFNGGPFNSLEPDNICRIVWVSRVEWAHDGVPPPGHTELPICPVCLERMDESVDGVLTILCNHAFHANCLEQWGDSTCPVCRCVQSPEQAAGSECEQCGKVAQSVDALWICLICGHVGCGRYQGGHAALHYRESGHCYALQLGSHRVWDYKGDNFVHRLLQNKTDGKLVPSEGPPSEAECAQEKVDSVQLEFTYLLTSQLEEQRLYFEDKLAQLESLYYVENQDLRSEVANLNDLSNDLKAELVALNKEKFALEKKVNQQSLKLTSSLNDLNEERQLGKALRNNQQQWQSKLAKLQEETESKDKEIAELKEQVRDLMFFIDAKQVIEKSDEREDIAGGTITVGAEPARPNRSGESTPTSSGSRKSITGAASHNEPATEKPSPLLPVEKLAKILRDKAFEEEGANGITQSVFTKYLFSRYPVLAEKLFQHFHEGTKSKNSYIDTQDFKLQCEKYLTILDDEIVRDTFVKMFSSHSDNSNGDTITPEGLRSLLMCAYHVSMDHYSEGPQMCLSISKTLKAVVDSCFHTKNQLSAQFVSHWLAANCPRLVLPLHRYIVHSLATSYRTLEDYESTPAAGLAKDEVEEGLELATPVLEHPPPFGQKHPHLLHMSMSWLLAGALPPVYSRPQKAHSPSNSGVGLSSATFLAKLLCSVPSHWVVLYDSNDMGLGANRFLHHVLSYKGPTLCLLQAENNQVFCVASPNEWKESIHYWGGEDAAVIQLLPKFQVLEKGSKMLYLNTSVRGYPYGLRAGKDPRSPIIIVDGGFEKMEFKKIPYSLVRIEVWGCGDPVSRETQLEIKKWEVKEAERQRCVKLSAADWLDHPDRYLLELAETRNIKRWVAPTLKQLKKRRDEIGPEPEQPRSTFLEWNYEAEVFAFGKRLGEEFDRKTLKQALTHRSYVTVEENKAKEKGVEFENPASNQDLIKEGDSIISQYLKEELRKSHPDDVVTVLSDYLTTVDMLSHVALHMGLKDIILTAEFPVEKTTLADTFKAVVAALKVSQDLSRAQLLLKDFLLCQLNGKEIYDVWNPDSPLDYLTRLLKQRGVKEVEPRLCNQSATSTILANYQVGLYNDKKLLGIGWGESVEIAKDTAALDAIHRIYYEK</sequence>
<dbReference type="PANTHER" id="PTHR24007:SF7">
    <property type="entry name" value="BRCA1-ASSOCIATED PROTEIN"/>
    <property type="match status" value="1"/>
</dbReference>
<keyword evidence="12" id="KW-0175">Coiled coil</keyword>
<feature type="coiled-coil region" evidence="12">
    <location>
        <begin position="728"/>
        <end position="818"/>
    </location>
</feature>
<keyword evidence="5" id="KW-0809">Transit peptide</keyword>
<dbReference type="CDD" id="cd19874">
    <property type="entry name" value="DSRM_MRPL44"/>
    <property type="match status" value="1"/>
</dbReference>
<evidence type="ECO:0000313" key="18">
    <source>
        <dbReference type="Proteomes" id="UP000719412"/>
    </source>
</evidence>
<dbReference type="GO" id="GO:0061630">
    <property type="term" value="F:ubiquitin protein ligase activity"/>
    <property type="evidence" value="ECO:0007669"/>
    <property type="project" value="TreeGrafter"/>
</dbReference>
<dbReference type="InterPro" id="IPR044444">
    <property type="entry name" value="Ribosomal_mL44_DSRM_metazoa"/>
</dbReference>
<evidence type="ECO:0000256" key="13">
    <source>
        <dbReference type="SAM" id="MobiDB-lite"/>
    </source>
</evidence>
<organism evidence="17 18">
    <name type="scientific">Tenebrio molitor</name>
    <name type="common">Yellow mealworm beetle</name>
    <dbReference type="NCBI Taxonomy" id="7067"/>
    <lineage>
        <taxon>Eukaryota</taxon>
        <taxon>Metazoa</taxon>
        <taxon>Ecdysozoa</taxon>
        <taxon>Arthropoda</taxon>
        <taxon>Hexapoda</taxon>
        <taxon>Insecta</taxon>
        <taxon>Pterygota</taxon>
        <taxon>Neoptera</taxon>
        <taxon>Endopterygota</taxon>
        <taxon>Coleoptera</taxon>
        <taxon>Polyphaga</taxon>
        <taxon>Cucujiformia</taxon>
        <taxon>Tenebrionidae</taxon>
        <taxon>Tenebrio</taxon>
    </lineage>
</organism>
<keyword evidence="3 11" id="KW-0863">Zinc-finger</keyword>
<dbReference type="Pfam" id="PF22935">
    <property type="entry name" value="RM44_endonuclase"/>
    <property type="match status" value="1"/>
</dbReference>
<dbReference type="PROSITE" id="PS51886">
    <property type="entry name" value="TLDC"/>
    <property type="match status" value="1"/>
</dbReference>
<evidence type="ECO:0000259" key="14">
    <source>
        <dbReference type="PROSITE" id="PS50089"/>
    </source>
</evidence>
<dbReference type="PROSITE" id="PS50089">
    <property type="entry name" value="ZF_RING_2"/>
    <property type="match status" value="1"/>
</dbReference>
<comment type="caution">
    <text evidence="17">The sequence shown here is derived from an EMBL/GenBank/DDBJ whole genome shotgun (WGS) entry which is preliminary data.</text>
</comment>
<reference evidence="17" key="1">
    <citation type="journal article" date="2020" name="J Insects Food Feed">
        <title>The yellow mealworm (Tenebrio molitor) genome: a resource for the emerging insects as food and feed industry.</title>
        <authorList>
            <person name="Eriksson T."/>
            <person name="Andere A."/>
            <person name="Kelstrup H."/>
            <person name="Emery V."/>
            <person name="Picard C."/>
        </authorList>
    </citation>
    <scope>NUCLEOTIDE SEQUENCE</scope>
    <source>
        <strain evidence="17">Stoneville</strain>
        <tissue evidence="17">Whole head</tissue>
    </source>
</reference>
<dbReference type="GO" id="GO:1990904">
    <property type="term" value="C:ribonucleoprotein complex"/>
    <property type="evidence" value="ECO:0007669"/>
    <property type="project" value="UniProtKB-KW"/>
</dbReference>
<dbReference type="CDD" id="cd16457">
    <property type="entry name" value="RING-H2_BRAP2"/>
    <property type="match status" value="1"/>
</dbReference>
<dbReference type="SMART" id="SM00290">
    <property type="entry name" value="ZnF_UBP"/>
    <property type="match status" value="1"/>
</dbReference>
<dbReference type="InterPro" id="IPR001607">
    <property type="entry name" value="Znf_UBP"/>
</dbReference>
<dbReference type="InterPro" id="IPR055189">
    <property type="entry name" value="RM44_endonuclase"/>
</dbReference>
<dbReference type="Gene3D" id="3.30.40.10">
    <property type="entry name" value="Zinc/RING finger domain, C3HC4 (zinc finger)"/>
    <property type="match status" value="2"/>
</dbReference>
<dbReference type="SUPFAM" id="SSF57850">
    <property type="entry name" value="RING/U-box"/>
    <property type="match status" value="2"/>
</dbReference>
<dbReference type="Pfam" id="PF07576">
    <property type="entry name" value="BRAP2"/>
    <property type="match status" value="1"/>
</dbReference>
<dbReference type="GO" id="GO:0005840">
    <property type="term" value="C:ribosome"/>
    <property type="evidence" value="ECO:0007669"/>
    <property type="project" value="UniProtKB-KW"/>
</dbReference>
<dbReference type="Pfam" id="PF02148">
    <property type="entry name" value="zf-UBP"/>
    <property type="match status" value="1"/>
</dbReference>